<protein>
    <submittedName>
        <fullName evidence="1">Uncharacterized protein</fullName>
    </submittedName>
</protein>
<comment type="caution">
    <text evidence="1">The sequence shown here is derived from an EMBL/GenBank/DDBJ whole genome shotgun (WGS) entry which is preliminary data.</text>
</comment>
<sequence>MKNYTYIKWILPVITATTILHSTTRIPVLAQDHTVDVETTINDSIYDTETDIQVTFSDEDLNEMYSLDEFAQIFSINGDSTIEENFAAEHSVSIAPYSTNSIKIAQFYGNAGVAVGACQLTYQTAIVGGRPQFVYDTCYLGNFTHYGNWSLVESHFNFTGDKITVYATFTNGWAVDNAIAVFYPY</sequence>
<gene>
    <name evidence="1" type="ORF">BO223_05790</name>
</gene>
<reference evidence="1 2" key="1">
    <citation type="submission" date="2016-11" db="EMBL/GenBank/DDBJ databases">
        <title>Description of two novel members of the family Erysipelotrichaceae: Ileibacterium lipovorans gen. nov., sp. nov. and Dubosiella newyorkensis, gen. nov., sp. nov.</title>
        <authorList>
            <person name="Cox L.M."/>
            <person name="Sohn J."/>
            <person name="Tyrrell K.L."/>
            <person name="Citron D.M."/>
            <person name="Lawson P.A."/>
            <person name="Patel N.B."/>
            <person name="Iizumi T."/>
            <person name="Perez-Perez G.I."/>
            <person name="Goldstein E.J."/>
            <person name="Blaser M.J."/>
        </authorList>
    </citation>
    <scope>NUCLEOTIDE SEQUENCE [LARGE SCALE GENOMIC DNA]</scope>
    <source>
        <strain evidence="1 2">NYU-BL-K8</strain>
    </source>
</reference>
<organism evidence="1 2">
    <name type="scientific">Faecalibaculum rodentium</name>
    <dbReference type="NCBI Taxonomy" id="1702221"/>
    <lineage>
        <taxon>Bacteria</taxon>
        <taxon>Bacillati</taxon>
        <taxon>Bacillota</taxon>
        <taxon>Erysipelotrichia</taxon>
        <taxon>Erysipelotrichales</taxon>
        <taxon>Erysipelotrichaceae</taxon>
        <taxon>Faecalibaculum</taxon>
    </lineage>
</organism>
<dbReference type="Proteomes" id="UP000186758">
    <property type="component" value="Unassembled WGS sequence"/>
</dbReference>
<proteinExistence type="predicted"/>
<evidence type="ECO:0000313" key="2">
    <source>
        <dbReference type="Proteomes" id="UP000186758"/>
    </source>
</evidence>
<dbReference type="RefSeq" id="WP_075885309.1">
    <property type="nucleotide sequence ID" value="NZ_CAMTMS010000001.1"/>
</dbReference>
<name>A0A1Q9YKN0_9FIRM</name>
<accession>A0A1Q9YKN0</accession>
<dbReference type="EMBL" id="MPJZ01000052">
    <property type="protein sequence ID" value="OLU45199.1"/>
    <property type="molecule type" value="Genomic_DNA"/>
</dbReference>
<dbReference type="AlphaFoldDB" id="A0A1Q9YKN0"/>
<evidence type="ECO:0000313" key="1">
    <source>
        <dbReference type="EMBL" id="OLU45199.1"/>
    </source>
</evidence>